<feature type="binding site" evidence="9">
    <location>
        <position position="462"/>
    </location>
    <ligand>
        <name>Ca(2+)</name>
        <dbReference type="ChEBI" id="CHEBI:29108"/>
        <label>1</label>
        <note>catalytic</note>
    </ligand>
</feature>
<comment type="similarity">
    <text evidence="1">Belongs to the paraoxonase family.</text>
</comment>
<keyword evidence="9" id="KW-0106">Calcium</keyword>
<proteinExistence type="inferred from homology"/>
<dbReference type="EMBL" id="CAJVQA010002852">
    <property type="protein sequence ID" value="CAG8559178.1"/>
    <property type="molecule type" value="Genomic_DNA"/>
</dbReference>
<evidence type="ECO:0000256" key="1">
    <source>
        <dbReference type="ARBA" id="ARBA00008595"/>
    </source>
</evidence>
<evidence type="ECO:0000256" key="5">
    <source>
        <dbReference type="ARBA" id="ARBA00023002"/>
    </source>
</evidence>
<dbReference type="InterPro" id="IPR036188">
    <property type="entry name" value="FAD/NAD-bd_sf"/>
</dbReference>
<dbReference type="GO" id="GO:0016491">
    <property type="term" value="F:oxidoreductase activity"/>
    <property type="evidence" value="ECO:0007669"/>
    <property type="project" value="UniProtKB-KW"/>
</dbReference>
<comment type="caution">
    <text evidence="11">The sequence shown here is derived from an EMBL/GenBank/DDBJ whole genome shotgun (WGS) entry which is preliminary data.</text>
</comment>
<gene>
    <name evidence="11" type="ORF">CPELLU_LOCUS5120</name>
</gene>
<dbReference type="InterPro" id="IPR002640">
    <property type="entry name" value="Arylesterase"/>
</dbReference>
<organism evidence="11 12">
    <name type="scientific">Cetraspora pellucida</name>
    <dbReference type="NCBI Taxonomy" id="1433469"/>
    <lineage>
        <taxon>Eukaryota</taxon>
        <taxon>Fungi</taxon>
        <taxon>Fungi incertae sedis</taxon>
        <taxon>Mucoromycota</taxon>
        <taxon>Glomeromycotina</taxon>
        <taxon>Glomeromycetes</taxon>
        <taxon>Diversisporales</taxon>
        <taxon>Gigasporaceae</taxon>
        <taxon>Cetraspora</taxon>
    </lineage>
</organism>
<comment type="cofactor">
    <cofactor evidence="9">
        <name>Ca(2+)</name>
        <dbReference type="ChEBI" id="CHEBI:29108"/>
    </cofactor>
    <text evidence="9">Binds 2 calcium ions per subunit.</text>
</comment>
<feature type="binding site" evidence="9">
    <location>
        <position position="237"/>
    </location>
    <ligand>
        <name>Ca(2+)</name>
        <dbReference type="ChEBI" id="CHEBI:29108"/>
        <label>1</label>
        <note>catalytic</note>
    </ligand>
</feature>
<accession>A0A9N9B8G7</accession>
<evidence type="ECO:0000259" key="10">
    <source>
        <dbReference type="Pfam" id="PF01494"/>
    </source>
</evidence>
<dbReference type="GO" id="GO:0071949">
    <property type="term" value="F:FAD binding"/>
    <property type="evidence" value="ECO:0007669"/>
    <property type="project" value="InterPro"/>
</dbReference>
<feature type="binding site" evidence="9">
    <location>
        <position position="461"/>
    </location>
    <ligand>
        <name>Ca(2+)</name>
        <dbReference type="ChEBI" id="CHEBI:29108"/>
        <label>1</label>
        <note>catalytic</note>
    </ligand>
</feature>
<dbReference type="GO" id="GO:0004064">
    <property type="term" value="F:arylesterase activity"/>
    <property type="evidence" value="ECO:0007669"/>
    <property type="project" value="InterPro"/>
</dbReference>
<evidence type="ECO:0000256" key="8">
    <source>
        <dbReference type="PIRSR" id="PIRSR602640-1"/>
    </source>
</evidence>
<keyword evidence="9" id="KW-0479">Metal-binding</keyword>
<evidence type="ECO:0000256" key="6">
    <source>
        <dbReference type="ARBA" id="ARBA00023157"/>
    </source>
</evidence>
<feature type="binding site" evidence="9">
    <location>
        <position position="359"/>
    </location>
    <ligand>
        <name>Ca(2+)</name>
        <dbReference type="ChEBI" id="CHEBI:29108"/>
        <label>1</label>
        <note>catalytic</note>
    </ligand>
</feature>
<evidence type="ECO:0000256" key="7">
    <source>
        <dbReference type="ARBA" id="ARBA00023180"/>
    </source>
</evidence>
<evidence type="ECO:0000256" key="4">
    <source>
        <dbReference type="ARBA" id="ARBA00022827"/>
    </source>
</evidence>
<feature type="active site" description="Proton acceptor" evidence="8">
    <location>
        <position position="303"/>
    </location>
</feature>
<evidence type="ECO:0000256" key="3">
    <source>
        <dbReference type="ARBA" id="ARBA00022801"/>
    </source>
</evidence>
<keyword evidence="5" id="KW-0560">Oxidoreductase</keyword>
<evidence type="ECO:0000313" key="11">
    <source>
        <dbReference type="EMBL" id="CAG8559178.1"/>
    </source>
</evidence>
<dbReference type="OrthoDB" id="5307922at2759"/>
<dbReference type="AlphaFoldDB" id="A0A9N9B8G7"/>
<dbReference type="InterPro" id="IPR051288">
    <property type="entry name" value="Serum_paraoxonase/arylesterase"/>
</dbReference>
<dbReference type="Gene3D" id="3.50.50.60">
    <property type="entry name" value="FAD/NAD(P)-binding domain"/>
    <property type="match status" value="1"/>
</dbReference>
<dbReference type="Proteomes" id="UP000789759">
    <property type="component" value="Unassembled WGS sequence"/>
</dbReference>
<protein>
    <submittedName>
        <fullName evidence="11">14351_t:CDS:1</fullName>
    </submittedName>
</protein>
<evidence type="ECO:0000256" key="2">
    <source>
        <dbReference type="ARBA" id="ARBA00022630"/>
    </source>
</evidence>
<keyword evidence="3" id="KW-0378">Hydrolase</keyword>
<evidence type="ECO:0000256" key="9">
    <source>
        <dbReference type="PIRSR" id="PIRSR602640-2"/>
    </source>
</evidence>
<keyword evidence="2" id="KW-0285">Flavoprotein</keyword>
<keyword evidence="6" id="KW-1015">Disulfide bond</keyword>
<feature type="binding site" evidence="9">
    <location>
        <position position="358"/>
    </location>
    <ligand>
        <name>Ca(2+)</name>
        <dbReference type="ChEBI" id="CHEBI:29108"/>
        <label>1</label>
        <note>catalytic</note>
    </ligand>
</feature>
<reference evidence="11" key="1">
    <citation type="submission" date="2021-06" db="EMBL/GenBank/DDBJ databases">
        <authorList>
            <person name="Kallberg Y."/>
            <person name="Tangrot J."/>
            <person name="Rosling A."/>
        </authorList>
    </citation>
    <scope>NUCLEOTIDE SEQUENCE</scope>
    <source>
        <strain evidence="11">FL966</strain>
    </source>
</reference>
<sequence>MYSAEYYYNETGIGGLSFYHSVRKLLNQKFNVKIFDRETSPQDIAAPKDLADRLMSVYANAIMQKSLGRNGDSFLSMVRYIPIDQSDEPNLAIELFSLAPFSHPSKKYPFRTYNRPRRRQLRDIDPLIALLEDAAHAMNPLLGLGANNAIQDADLLTKELLSCENEELITCIQRYNEKMRVRSSKDVIASRNTVLRQRRPLGNFDWLVLSGCYRGPAQKYNGGKLHGLGLKLKLCEDIKIHHASGLAYFACGDEQSRKTIPWPPPYNNSFHLRGTFYVYNVKTDKLTFLILKNFSDKEDFSLHGFGIYESPTEPDNLYFFIINHKRSGSVIELFRHKINTFELYYLKTFKHGLIYNPNNIAPVSREEFYVTNDLYCQSYWMMLFEILTRRRWSNVVFHSSKTNTTEIVVDGLTFANGINVNWDYSRVFIGTIGTGELLIYERNPDNKLKLLNVIDVEHPIDNVNVDPVTGEIYLAVAHNLAEMGLYLSGLVKSKKPSFGVIKISNNTEEDKFDGIKYVKEKIFEDDGALFHTVSVVAGDSSRKVMFLGSPFAEGVVRCDWIK</sequence>
<dbReference type="GO" id="GO:0046872">
    <property type="term" value="F:metal ion binding"/>
    <property type="evidence" value="ECO:0007669"/>
    <property type="project" value="UniProtKB-KW"/>
</dbReference>
<dbReference type="Pfam" id="PF01731">
    <property type="entry name" value="Arylesterase"/>
    <property type="match status" value="1"/>
</dbReference>
<feature type="binding site" evidence="9">
    <location>
        <position position="416"/>
    </location>
    <ligand>
        <name>Ca(2+)</name>
        <dbReference type="ChEBI" id="CHEBI:29108"/>
        <label>1</label>
        <note>catalytic</note>
    </ligand>
</feature>
<keyword evidence="12" id="KW-1185">Reference proteome</keyword>
<dbReference type="Gene3D" id="2.120.10.30">
    <property type="entry name" value="TolB, C-terminal domain"/>
    <property type="match status" value="1"/>
</dbReference>
<dbReference type="SUPFAM" id="SSF51905">
    <property type="entry name" value="FAD/NAD(P)-binding domain"/>
    <property type="match status" value="1"/>
</dbReference>
<keyword evidence="4" id="KW-0274">FAD</keyword>
<name>A0A9N9B8G7_9GLOM</name>
<dbReference type="Pfam" id="PF01494">
    <property type="entry name" value="FAD_binding_3"/>
    <property type="match status" value="1"/>
</dbReference>
<dbReference type="InterPro" id="IPR011042">
    <property type="entry name" value="6-blade_b-propeller_TolB-like"/>
</dbReference>
<feature type="domain" description="FAD-binding" evidence="10">
    <location>
        <begin position="133"/>
        <end position="177"/>
    </location>
</feature>
<dbReference type="PANTHER" id="PTHR11799">
    <property type="entry name" value="PARAOXONASE"/>
    <property type="match status" value="1"/>
</dbReference>
<evidence type="ECO:0000313" key="12">
    <source>
        <dbReference type="Proteomes" id="UP000789759"/>
    </source>
</evidence>
<keyword evidence="7" id="KW-0325">Glycoprotein</keyword>
<dbReference type="InterPro" id="IPR002938">
    <property type="entry name" value="FAD-bd"/>
</dbReference>
<dbReference type="SUPFAM" id="SSF63829">
    <property type="entry name" value="Calcium-dependent phosphotriesterase"/>
    <property type="match status" value="1"/>
</dbReference>
<dbReference type="PANTHER" id="PTHR11799:SF12">
    <property type="entry name" value="PARAOXONASE-RELATED"/>
    <property type="match status" value="1"/>
</dbReference>